<evidence type="ECO:0000313" key="3">
    <source>
        <dbReference type="Proteomes" id="UP001241848"/>
    </source>
</evidence>
<comment type="caution">
    <text evidence="2">The sequence shown here is derived from an EMBL/GenBank/DDBJ whole genome shotgun (WGS) entry which is preliminary data.</text>
</comment>
<reference evidence="2 3" key="1">
    <citation type="submission" date="2022-10" db="EMBL/GenBank/DDBJ databases">
        <title>Paenibacillus description and whole genome data of maize root bacterial community.</title>
        <authorList>
            <person name="Marton D."/>
            <person name="Farkas M."/>
            <person name="Cserhati M."/>
        </authorList>
    </citation>
    <scope>NUCLEOTIDE SEQUENCE [LARGE SCALE GENOMIC DNA]</scope>
    <source>
        <strain evidence="2 3">P96</strain>
    </source>
</reference>
<feature type="domain" description="DUF403" evidence="1">
    <location>
        <begin position="1"/>
        <end position="303"/>
    </location>
</feature>
<dbReference type="Pfam" id="PF04168">
    <property type="entry name" value="Alpha-E"/>
    <property type="match status" value="1"/>
</dbReference>
<protein>
    <submittedName>
        <fullName evidence="2">Alpha-E domain-containing protein</fullName>
    </submittedName>
</protein>
<dbReference type="PANTHER" id="PTHR34595">
    <property type="entry name" value="BLR5612 PROTEIN"/>
    <property type="match status" value="1"/>
</dbReference>
<evidence type="ECO:0000313" key="2">
    <source>
        <dbReference type="EMBL" id="MDP4098378.1"/>
    </source>
</evidence>
<sequence length="311" mass="35634">MLNRIAESLFWIGRYTERAENHARLIDAFYHIREETADEDHLWIRMVRAVGDPTQFETAQLAYREQDVLFYVALDASHSNSIHSCVQSTKTNLKTVRERLPEELWDIVNGFALWLRSGEADELLYESPFLFLRKVKENMGMFYGAAQHMMFRDQQWLIMESGRYLERAENTARLLESLHRSIADDESRVSYYLFSAVRALGGVDVYRRLYSDHFTLEHTASLLIMNELFPRSVQHGLSGLEANLHTIRGMNGADPALDKAIRLVVKARSELSWLDTSELAKGSLLNGMEAINQLGAAVGDAFFRARQGVRA</sequence>
<name>A0ABT9FUG6_9BACL</name>
<dbReference type="EMBL" id="JAPCKK010000020">
    <property type="protein sequence ID" value="MDP4098378.1"/>
    <property type="molecule type" value="Genomic_DNA"/>
</dbReference>
<evidence type="ECO:0000259" key="1">
    <source>
        <dbReference type="Pfam" id="PF04168"/>
    </source>
</evidence>
<keyword evidence="3" id="KW-1185">Reference proteome</keyword>
<proteinExistence type="predicted"/>
<dbReference type="Proteomes" id="UP001241848">
    <property type="component" value="Unassembled WGS sequence"/>
</dbReference>
<organism evidence="2 3">
    <name type="scientific">Paenibacillus zeirhizosphaerae</name>
    <dbReference type="NCBI Taxonomy" id="2987519"/>
    <lineage>
        <taxon>Bacteria</taxon>
        <taxon>Bacillati</taxon>
        <taxon>Bacillota</taxon>
        <taxon>Bacilli</taxon>
        <taxon>Bacillales</taxon>
        <taxon>Paenibacillaceae</taxon>
        <taxon>Paenibacillus</taxon>
    </lineage>
</organism>
<gene>
    <name evidence="2" type="ORF">OIN60_16610</name>
</gene>
<dbReference type="PANTHER" id="PTHR34595:SF7">
    <property type="entry name" value="SLL1039 PROTEIN"/>
    <property type="match status" value="1"/>
</dbReference>
<accession>A0ABT9FUG6</accession>
<dbReference type="InterPro" id="IPR051680">
    <property type="entry name" value="ATP-dep_Glu-Cys_Ligase-2"/>
</dbReference>
<dbReference type="InterPro" id="IPR007296">
    <property type="entry name" value="DUF403"/>
</dbReference>